<keyword evidence="3" id="KW-1185">Reference proteome</keyword>
<evidence type="ECO:0000313" key="2">
    <source>
        <dbReference type="EMBL" id="EYC41544.1"/>
    </source>
</evidence>
<keyword evidence="1" id="KW-1133">Transmembrane helix</keyword>
<organism evidence="2 3">
    <name type="scientific">Ancylostoma ceylanicum</name>
    <dbReference type="NCBI Taxonomy" id="53326"/>
    <lineage>
        <taxon>Eukaryota</taxon>
        <taxon>Metazoa</taxon>
        <taxon>Ecdysozoa</taxon>
        <taxon>Nematoda</taxon>
        <taxon>Chromadorea</taxon>
        <taxon>Rhabditida</taxon>
        <taxon>Rhabditina</taxon>
        <taxon>Rhabditomorpha</taxon>
        <taxon>Strongyloidea</taxon>
        <taxon>Ancylostomatidae</taxon>
        <taxon>Ancylostomatinae</taxon>
        <taxon>Ancylostoma</taxon>
    </lineage>
</organism>
<feature type="transmembrane region" description="Helical" evidence="1">
    <location>
        <begin position="67"/>
        <end position="86"/>
    </location>
</feature>
<dbReference type="Proteomes" id="UP000024635">
    <property type="component" value="Unassembled WGS sequence"/>
</dbReference>
<evidence type="ECO:0000256" key="1">
    <source>
        <dbReference type="SAM" id="Phobius"/>
    </source>
</evidence>
<keyword evidence="1" id="KW-0812">Transmembrane</keyword>
<protein>
    <submittedName>
        <fullName evidence="2">Uncharacterized protein</fullName>
    </submittedName>
</protein>
<dbReference type="EMBL" id="JARK01000165">
    <property type="protein sequence ID" value="EYC41544.1"/>
    <property type="molecule type" value="Genomic_DNA"/>
</dbReference>
<sequence length="87" mass="9675">MQPTAAGHSASITNTSTTASFRQLDQAAQLVYLYSFLLFLLLRPTAPITPSDSFPIPSFLSPIRFSFRFFLSLFLVVAIHTLPSSFF</sequence>
<evidence type="ECO:0000313" key="3">
    <source>
        <dbReference type="Proteomes" id="UP000024635"/>
    </source>
</evidence>
<gene>
    <name evidence="2" type="primary">Acey_s0565.g4</name>
    <name evidence="2" type="ORF">Y032_0565g4</name>
</gene>
<accession>A0A016WP44</accession>
<proteinExistence type="predicted"/>
<dbReference type="AlphaFoldDB" id="A0A016WP44"/>
<keyword evidence="1" id="KW-0472">Membrane</keyword>
<comment type="caution">
    <text evidence="2">The sequence shown here is derived from an EMBL/GenBank/DDBJ whole genome shotgun (WGS) entry which is preliminary data.</text>
</comment>
<feature type="transmembrane region" description="Helical" evidence="1">
    <location>
        <begin position="27"/>
        <end position="46"/>
    </location>
</feature>
<name>A0A016WP44_9BILA</name>
<reference evidence="3" key="1">
    <citation type="journal article" date="2015" name="Nat. Genet.">
        <title>The genome and transcriptome of the zoonotic hookworm Ancylostoma ceylanicum identify infection-specific gene families.</title>
        <authorList>
            <person name="Schwarz E.M."/>
            <person name="Hu Y."/>
            <person name="Antoshechkin I."/>
            <person name="Miller M.M."/>
            <person name="Sternberg P.W."/>
            <person name="Aroian R.V."/>
        </authorList>
    </citation>
    <scope>NUCLEOTIDE SEQUENCE</scope>
    <source>
        <strain evidence="3">HY135</strain>
    </source>
</reference>